<gene>
    <name evidence="1" type="ORF">RPERSI_LOCUS27741</name>
</gene>
<accession>A0ACA9S8T5</accession>
<dbReference type="Proteomes" id="UP000789920">
    <property type="component" value="Unassembled WGS sequence"/>
</dbReference>
<sequence>RTINVYRRVEDLGEPLMHIDVLKIFEELLMHIDVLKIFGEPLMHIE</sequence>
<feature type="non-terminal residue" evidence="1">
    <location>
        <position position="46"/>
    </location>
</feature>
<comment type="caution">
    <text evidence="1">The sequence shown here is derived from an EMBL/GenBank/DDBJ whole genome shotgun (WGS) entry which is preliminary data.</text>
</comment>
<protein>
    <submittedName>
        <fullName evidence="1">1605_t:CDS:1</fullName>
    </submittedName>
</protein>
<feature type="non-terminal residue" evidence="1">
    <location>
        <position position="1"/>
    </location>
</feature>
<evidence type="ECO:0000313" key="1">
    <source>
        <dbReference type="EMBL" id="CAG8830240.1"/>
    </source>
</evidence>
<proteinExistence type="predicted"/>
<dbReference type="EMBL" id="CAJVQC010098781">
    <property type="protein sequence ID" value="CAG8830240.1"/>
    <property type="molecule type" value="Genomic_DNA"/>
</dbReference>
<evidence type="ECO:0000313" key="2">
    <source>
        <dbReference type="Proteomes" id="UP000789920"/>
    </source>
</evidence>
<reference evidence="1" key="1">
    <citation type="submission" date="2021-06" db="EMBL/GenBank/DDBJ databases">
        <authorList>
            <person name="Kallberg Y."/>
            <person name="Tangrot J."/>
            <person name="Rosling A."/>
        </authorList>
    </citation>
    <scope>NUCLEOTIDE SEQUENCE</scope>
    <source>
        <strain evidence="1">MA461A</strain>
    </source>
</reference>
<keyword evidence="2" id="KW-1185">Reference proteome</keyword>
<organism evidence="1 2">
    <name type="scientific">Racocetra persica</name>
    <dbReference type="NCBI Taxonomy" id="160502"/>
    <lineage>
        <taxon>Eukaryota</taxon>
        <taxon>Fungi</taxon>
        <taxon>Fungi incertae sedis</taxon>
        <taxon>Mucoromycota</taxon>
        <taxon>Glomeromycotina</taxon>
        <taxon>Glomeromycetes</taxon>
        <taxon>Diversisporales</taxon>
        <taxon>Gigasporaceae</taxon>
        <taxon>Racocetra</taxon>
    </lineage>
</organism>
<name>A0ACA9S8T5_9GLOM</name>